<dbReference type="AlphaFoldDB" id="A0A562L654"/>
<dbReference type="Proteomes" id="UP000315167">
    <property type="component" value="Unassembled WGS sequence"/>
</dbReference>
<evidence type="ECO:0008006" key="5">
    <source>
        <dbReference type="Google" id="ProtNLM"/>
    </source>
</evidence>
<protein>
    <recommendedName>
        <fullName evidence="5">Tetratricopeptide repeat protein</fullName>
    </recommendedName>
</protein>
<dbReference type="EMBL" id="VLKN01000004">
    <property type="protein sequence ID" value="TWI03075.1"/>
    <property type="molecule type" value="Genomic_DNA"/>
</dbReference>
<feature type="transmembrane region" description="Helical" evidence="2">
    <location>
        <begin position="201"/>
        <end position="226"/>
    </location>
</feature>
<accession>A0A562L654</accession>
<evidence type="ECO:0000313" key="3">
    <source>
        <dbReference type="EMBL" id="TWI03075.1"/>
    </source>
</evidence>
<keyword evidence="2" id="KW-0812">Transmembrane</keyword>
<dbReference type="Gene3D" id="1.25.40.10">
    <property type="entry name" value="Tetratricopeptide repeat domain"/>
    <property type="match status" value="1"/>
</dbReference>
<sequence length="464" mass="51265">MGRRLGGTRGKSRNAIGLPDHGGTRAAAPLPALMQRFRCDKDDVPMSISSHRGAPAPFWQRLRPITLYPVRGGALPTLIVLTLCSLLALIPVLGLIVALLVWLAAYKYAFEILRATADGRMDPPESVIGVDDGVVWRLIALQFIYIVVTVLALAFGGPVIGLLTLVVIVFLQPGCVMSLAIDGSLSRALNPATSLGIVARVGWPYLAVFALLFVIQASALTAGAWLSKVMPPVIGDLMLTLFSFWGLFAAFHLMGYLVYQYHDALGYEPDSHRHRLPAQHDRDGELLARVEELVRDGNNDAALELMRGEVRSRAVSLDTHELYHRLLRQSGDMVERSEHARQYLNLLMLENQDRRALGLLRESLDADPDFTPMQSEHGERLAERARQSGQSQLALDTLRAMLRGQPRHPAAPRWGLEAALLLVDRFGRDDEARELLEQALSRCEDPTLQEKLEAALKPLRVTPA</sequence>
<feature type="transmembrane region" description="Helical" evidence="2">
    <location>
        <begin position="78"/>
        <end position="105"/>
    </location>
</feature>
<keyword evidence="2" id="KW-0472">Membrane</keyword>
<keyword evidence="2" id="KW-1133">Transmembrane helix</keyword>
<feature type="region of interest" description="Disordered" evidence="1">
    <location>
        <begin position="1"/>
        <end position="23"/>
    </location>
</feature>
<evidence type="ECO:0000256" key="2">
    <source>
        <dbReference type="SAM" id="Phobius"/>
    </source>
</evidence>
<reference evidence="3 4" key="1">
    <citation type="journal article" date="2015" name="Stand. Genomic Sci.">
        <title>Genomic Encyclopedia of Bacterial and Archaeal Type Strains, Phase III: the genomes of soil and plant-associated and newly described type strains.</title>
        <authorList>
            <person name="Whitman W.B."/>
            <person name="Woyke T."/>
            <person name="Klenk H.P."/>
            <person name="Zhou Y."/>
            <person name="Lilburn T.G."/>
            <person name="Beck B.J."/>
            <person name="De Vos P."/>
            <person name="Vandamme P."/>
            <person name="Eisen J.A."/>
            <person name="Garrity G."/>
            <person name="Hugenholtz P."/>
            <person name="Kyrpides N.C."/>
        </authorList>
    </citation>
    <scope>NUCLEOTIDE SEQUENCE [LARGE SCALE GENOMIC DNA]</scope>
    <source>
        <strain evidence="3 4">CGMCC 1.10821</strain>
    </source>
</reference>
<name>A0A562L654_9GAMM</name>
<dbReference type="InterPro" id="IPR011990">
    <property type="entry name" value="TPR-like_helical_dom_sf"/>
</dbReference>
<organism evidence="3 4">
    <name type="scientific">Luteimonas cucumeris</name>
    <dbReference type="NCBI Taxonomy" id="985012"/>
    <lineage>
        <taxon>Bacteria</taxon>
        <taxon>Pseudomonadati</taxon>
        <taxon>Pseudomonadota</taxon>
        <taxon>Gammaproteobacteria</taxon>
        <taxon>Lysobacterales</taxon>
        <taxon>Lysobacteraceae</taxon>
        <taxon>Luteimonas</taxon>
    </lineage>
</organism>
<evidence type="ECO:0000313" key="4">
    <source>
        <dbReference type="Proteomes" id="UP000315167"/>
    </source>
</evidence>
<comment type="caution">
    <text evidence="3">The sequence shown here is derived from an EMBL/GenBank/DDBJ whole genome shotgun (WGS) entry which is preliminary data.</text>
</comment>
<proteinExistence type="predicted"/>
<evidence type="ECO:0000256" key="1">
    <source>
        <dbReference type="SAM" id="MobiDB-lite"/>
    </source>
</evidence>
<feature type="transmembrane region" description="Helical" evidence="2">
    <location>
        <begin position="238"/>
        <end position="259"/>
    </location>
</feature>
<feature type="transmembrane region" description="Helical" evidence="2">
    <location>
        <begin position="134"/>
        <end position="155"/>
    </location>
</feature>
<keyword evidence="4" id="KW-1185">Reference proteome</keyword>
<gene>
    <name evidence="3" type="ORF">IP90_02179</name>
</gene>